<evidence type="ECO:0000313" key="2">
    <source>
        <dbReference type="EMBL" id="CAD5227744.1"/>
    </source>
</evidence>
<dbReference type="AlphaFoldDB" id="A0A811LHY5"/>
<dbReference type="Proteomes" id="UP000614601">
    <property type="component" value="Unassembled WGS sequence"/>
</dbReference>
<name>A0A811LHY5_9BILA</name>
<comment type="caution">
    <text evidence="2">The sequence shown here is derived from an EMBL/GenBank/DDBJ whole genome shotgun (WGS) entry which is preliminary data.</text>
</comment>
<evidence type="ECO:0008006" key="4">
    <source>
        <dbReference type="Google" id="ProtNLM"/>
    </source>
</evidence>
<dbReference type="EMBL" id="CAJFDH010000006">
    <property type="protein sequence ID" value="CAD5227744.1"/>
    <property type="molecule type" value="Genomic_DNA"/>
</dbReference>
<reference evidence="2" key="1">
    <citation type="submission" date="2020-09" db="EMBL/GenBank/DDBJ databases">
        <authorList>
            <person name="Kikuchi T."/>
        </authorList>
    </citation>
    <scope>NUCLEOTIDE SEQUENCE</scope>
    <source>
        <strain evidence="2">SH1</strain>
    </source>
</reference>
<sequence length="101" mass="11770">MSTGRLLFFSYVLFIAVYVDGLHLKTFEIDFTDDSHDIIHADCGQFKDIVCTIRCGFRDGLADKYNECACVCSDRNVEDMKKVEQYRKRYKNVARYGEKGY</sequence>
<feature type="chain" id="PRO_5036221407" description="Invertebrate defensins family profile domain-containing protein" evidence="1">
    <location>
        <begin position="22"/>
        <end position="101"/>
    </location>
</feature>
<dbReference type="Proteomes" id="UP000783686">
    <property type="component" value="Unassembled WGS sequence"/>
</dbReference>
<keyword evidence="1" id="KW-0732">Signal</keyword>
<dbReference type="EMBL" id="CAJFCW020000006">
    <property type="protein sequence ID" value="CAG9123573.1"/>
    <property type="molecule type" value="Genomic_DNA"/>
</dbReference>
<feature type="signal peptide" evidence="1">
    <location>
        <begin position="1"/>
        <end position="21"/>
    </location>
</feature>
<evidence type="ECO:0000313" key="3">
    <source>
        <dbReference type="Proteomes" id="UP000614601"/>
    </source>
</evidence>
<evidence type="ECO:0000256" key="1">
    <source>
        <dbReference type="SAM" id="SignalP"/>
    </source>
</evidence>
<proteinExistence type="predicted"/>
<keyword evidence="3" id="KW-1185">Reference proteome</keyword>
<protein>
    <recommendedName>
        <fullName evidence="4">Invertebrate defensins family profile domain-containing protein</fullName>
    </recommendedName>
</protein>
<accession>A0A811LHY5</accession>
<organism evidence="2 3">
    <name type="scientific">Bursaphelenchus okinawaensis</name>
    <dbReference type="NCBI Taxonomy" id="465554"/>
    <lineage>
        <taxon>Eukaryota</taxon>
        <taxon>Metazoa</taxon>
        <taxon>Ecdysozoa</taxon>
        <taxon>Nematoda</taxon>
        <taxon>Chromadorea</taxon>
        <taxon>Rhabditida</taxon>
        <taxon>Tylenchina</taxon>
        <taxon>Tylenchomorpha</taxon>
        <taxon>Aphelenchoidea</taxon>
        <taxon>Aphelenchoididae</taxon>
        <taxon>Bursaphelenchus</taxon>
    </lineage>
</organism>
<gene>
    <name evidence="2" type="ORF">BOKJ2_LOCUS12326</name>
</gene>